<evidence type="ECO:0000256" key="5">
    <source>
        <dbReference type="ARBA" id="ARBA00023098"/>
    </source>
</evidence>
<dbReference type="InterPro" id="IPR011053">
    <property type="entry name" value="Single_hybrid_motif"/>
</dbReference>
<keyword evidence="5 8" id="KW-0443">Lipid metabolism</keyword>
<evidence type="ECO:0000256" key="1">
    <source>
        <dbReference type="ARBA" id="ARBA00005194"/>
    </source>
</evidence>
<name>A0ABN1QES2_9ACTN</name>
<dbReference type="InterPro" id="IPR001249">
    <property type="entry name" value="AcCoA_biotinCC"/>
</dbReference>
<proteinExistence type="predicted"/>
<evidence type="ECO:0000313" key="11">
    <source>
        <dbReference type="EMBL" id="GAA0941687.1"/>
    </source>
</evidence>
<evidence type="ECO:0000256" key="9">
    <source>
        <dbReference type="SAM" id="MobiDB-lite"/>
    </source>
</evidence>
<dbReference type="InterPro" id="IPR001882">
    <property type="entry name" value="Biotin_BS"/>
</dbReference>
<dbReference type="SUPFAM" id="SSF51230">
    <property type="entry name" value="Single hybrid motif"/>
    <property type="match status" value="1"/>
</dbReference>
<feature type="domain" description="Lipoyl-binding" evidence="10">
    <location>
        <begin position="65"/>
        <end position="149"/>
    </location>
</feature>
<evidence type="ECO:0000256" key="8">
    <source>
        <dbReference type="RuleBase" id="RU364072"/>
    </source>
</evidence>
<feature type="region of interest" description="Disordered" evidence="9">
    <location>
        <begin position="43"/>
        <end position="72"/>
    </location>
</feature>
<organism evidence="11 12">
    <name type="scientific">Nonomuraea longicatena</name>
    <dbReference type="NCBI Taxonomy" id="83682"/>
    <lineage>
        <taxon>Bacteria</taxon>
        <taxon>Bacillati</taxon>
        <taxon>Actinomycetota</taxon>
        <taxon>Actinomycetes</taxon>
        <taxon>Streptosporangiales</taxon>
        <taxon>Streptosporangiaceae</taxon>
        <taxon>Nonomuraea</taxon>
    </lineage>
</organism>
<dbReference type="PROSITE" id="PS50968">
    <property type="entry name" value="BIOTINYL_LIPOYL"/>
    <property type="match status" value="1"/>
</dbReference>
<sequence length="155" mass="16724">MNEERNGVQDLRALWGEAADLVRSRPGRPSRIAIRAVEHVVEIEWPGRQQEEEPPRSAPGPEPAPAPQAVPEGHVVAAPLVGTFYRAPQPGAEPFVRVGDLVGVGQTLAIVEAMKLMNKIDAEVAGRVAEIYPSDGEPVQYDQPLVRIVPDGDAD</sequence>
<keyword evidence="6 8" id="KW-0275">Fatty acid biosynthesis</keyword>
<dbReference type="InterPro" id="IPR050709">
    <property type="entry name" value="Biotin_Carboxyl_Carrier/Decarb"/>
</dbReference>
<evidence type="ECO:0000313" key="12">
    <source>
        <dbReference type="Proteomes" id="UP001501578"/>
    </source>
</evidence>
<comment type="caution">
    <text evidence="11">The sequence shown here is derived from an EMBL/GenBank/DDBJ whole genome shotgun (WGS) entry which is preliminary data.</text>
</comment>
<feature type="compositionally biased region" description="Pro residues" evidence="9">
    <location>
        <begin position="56"/>
        <end position="68"/>
    </location>
</feature>
<evidence type="ECO:0000256" key="2">
    <source>
        <dbReference type="ARBA" id="ARBA00017562"/>
    </source>
</evidence>
<dbReference type="RefSeq" id="WP_343952831.1">
    <property type="nucleotide sequence ID" value="NZ_BAAAHQ010000031.1"/>
</dbReference>
<dbReference type="Proteomes" id="UP001501578">
    <property type="component" value="Unassembled WGS sequence"/>
</dbReference>
<dbReference type="NCBIfam" id="TIGR00531">
    <property type="entry name" value="BCCP"/>
    <property type="match status" value="1"/>
</dbReference>
<evidence type="ECO:0000256" key="3">
    <source>
        <dbReference type="ARBA" id="ARBA00022516"/>
    </source>
</evidence>
<reference evidence="11 12" key="1">
    <citation type="journal article" date="2019" name="Int. J. Syst. Evol. Microbiol.">
        <title>The Global Catalogue of Microorganisms (GCM) 10K type strain sequencing project: providing services to taxonomists for standard genome sequencing and annotation.</title>
        <authorList>
            <consortium name="The Broad Institute Genomics Platform"/>
            <consortium name="The Broad Institute Genome Sequencing Center for Infectious Disease"/>
            <person name="Wu L."/>
            <person name="Ma J."/>
        </authorList>
    </citation>
    <scope>NUCLEOTIDE SEQUENCE [LARGE SCALE GENOMIC DNA]</scope>
    <source>
        <strain evidence="11 12">JCM 11136</strain>
    </source>
</reference>
<comment type="function">
    <text evidence="8">This protein is a component of the acetyl coenzyme A carboxylase complex; first, biotin carboxylase catalyzes the carboxylation of the carrier protein and then the transcarboxylase transfers the carboxyl group to form malonyl-CoA.</text>
</comment>
<dbReference type="Gene3D" id="2.40.50.100">
    <property type="match status" value="1"/>
</dbReference>
<keyword evidence="7 8" id="KW-0092">Biotin</keyword>
<dbReference type="PANTHER" id="PTHR45266:SF3">
    <property type="entry name" value="OXALOACETATE DECARBOXYLASE ALPHA CHAIN"/>
    <property type="match status" value="1"/>
</dbReference>
<dbReference type="CDD" id="cd06850">
    <property type="entry name" value="biotinyl_domain"/>
    <property type="match status" value="1"/>
</dbReference>
<evidence type="ECO:0000256" key="7">
    <source>
        <dbReference type="ARBA" id="ARBA00023267"/>
    </source>
</evidence>
<keyword evidence="12" id="KW-1185">Reference proteome</keyword>
<accession>A0ABN1QES2</accession>
<keyword evidence="3 8" id="KW-0444">Lipid biosynthesis</keyword>
<dbReference type="PANTHER" id="PTHR45266">
    <property type="entry name" value="OXALOACETATE DECARBOXYLASE ALPHA CHAIN"/>
    <property type="match status" value="1"/>
</dbReference>
<keyword evidence="4 8" id="KW-0276">Fatty acid metabolism</keyword>
<evidence type="ECO:0000256" key="4">
    <source>
        <dbReference type="ARBA" id="ARBA00022832"/>
    </source>
</evidence>
<evidence type="ECO:0000259" key="10">
    <source>
        <dbReference type="PROSITE" id="PS50968"/>
    </source>
</evidence>
<dbReference type="PROSITE" id="PS00188">
    <property type="entry name" value="BIOTIN"/>
    <property type="match status" value="1"/>
</dbReference>
<dbReference type="Pfam" id="PF00364">
    <property type="entry name" value="Biotin_lipoyl"/>
    <property type="match status" value="1"/>
</dbReference>
<gene>
    <name evidence="11" type="primary">accB</name>
    <name evidence="11" type="ORF">GCM10009560_53840</name>
</gene>
<dbReference type="InterPro" id="IPR000089">
    <property type="entry name" value="Biotin_lipoyl"/>
</dbReference>
<evidence type="ECO:0000256" key="6">
    <source>
        <dbReference type="ARBA" id="ARBA00023160"/>
    </source>
</evidence>
<comment type="pathway">
    <text evidence="1 8">Lipid metabolism; fatty acid biosynthesis.</text>
</comment>
<dbReference type="EMBL" id="BAAAHQ010000031">
    <property type="protein sequence ID" value="GAA0941687.1"/>
    <property type="molecule type" value="Genomic_DNA"/>
</dbReference>
<protein>
    <recommendedName>
        <fullName evidence="2 8">Biotin carboxyl carrier protein of acetyl-CoA carboxylase</fullName>
    </recommendedName>
</protein>
<dbReference type="PRINTS" id="PR01071">
    <property type="entry name" value="ACOABIOTINCC"/>
</dbReference>